<dbReference type="EMBL" id="CAESGF010000033">
    <property type="protein sequence ID" value="CAB4365489.1"/>
    <property type="molecule type" value="Genomic_DNA"/>
</dbReference>
<comment type="similarity">
    <text evidence="2">Belongs to the acyl-CoA dehydrogenase family.</text>
</comment>
<evidence type="ECO:0000313" key="8">
    <source>
        <dbReference type="EMBL" id="CAB4365489.1"/>
    </source>
</evidence>
<evidence type="ECO:0000259" key="7">
    <source>
        <dbReference type="Pfam" id="PF02771"/>
    </source>
</evidence>
<dbReference type="InterPro" id="IPR009100">
    <property type="entry name" value="AcylCoA_DH/oxidase_NM_dom_sf"/>
</dbReference>
<proteinExistence type="inferred from homology"/>
<dbReference type="PANTHER" id="PTHR43884:SF20">
    <property type="entry name" value="ACYL-COA DEHYDROGENASE FADE28"/>
    <property type="match status" value="1"/>
</dbReference>
<name>A0A6J7QTW0_9ZZZZ</name>
<dbReference type="PANTHER" id="PTHR43884">
    <property type="entry name" value="ACYL-COA DEHYDROGENASE"/>
    <property type="match status" value="1"/>
</dbReference>
<dbReference type="Pfam" id="PF02771">
    <property type="entry name" value="Acyl-CoA_dh_N"/>
    <property type="match status" value="1"/>
</dbReference>
<evidence type="ECO:0000256" key="4">
    <source>
        <dbReference type="ARBA" id="ARBA00022827"/>
    </source>
</evidence>
<evidence type="ECO:0000256" key="3">
    <source>
        <dbReference type="ARBA" id="ARBA00022630"/>
    </source>
</evidence>
<sequence length="369" mass="39499">MDLELSDDQQMLRDNIRTVLTGACPPSLVRAVHEGTSDYAELWRQVVDLGWPALGIREEAGGVGLGFVEVALLAEELGRAAAPGPLLATISQFVPVLEEFDCIDLLAEVAEGRRSGSLAVAEGSSWGLHSISTIAEVTADGTRITGRKDAVLAGSQVDSFAVVARDRTSGQLGVYLVERSAATVIPTGVLEPTLGLADVVFDAAPAVVIAAADVEEALERVLQQATTAMTLHIVGACRRVFELTLDYAKIRVQYDRVIGSFQALKHRFADMYLMVEKANALGYFAAVAIAEDDPRRAEASHMAKATAGECQRLLVEDGLQLHGGIGYTWENDLHFWLKRAKAGELLCGSSLHHRSQLAAALGLISEVNV</sequence>
<dbReference type="GO" id="GO:0050660">
    <property type="term" value="F:flavin adenine dinucleotide binding"/>
    <property type="evidence" value="ECO:0007669"/>
    <property type="project" value="InterPro"/>
</dbReference>
<evidence type="ECO:0000256" key="2">
    <source>
        <dbReference type="ARBA" id="ARBA00009347"/>
    </source>
</evidence>
<dbReference type="Gene3D" id="1.20.140.10">
    <property type="entry name" value="Butyryl-CoA Dehydrogenase, subunit A, domain 3"/>
    <property type="match status" value="1"/>
</dbReference>
<dbReference type="CDD" id="cd00567">
    <property type="entry name" value="ACAD"/>
    <property type="match status" value="1"/>
</dbReference>
<dbReference type="InterPro" id="IPR036250">
    <property type="entry name" value="AcylCo_DH-like_C"/>
</dbReference>
<dbReference type="GO" id="GO:0003995">
    <property type="term" value="F:acyl-CoA dehydrogenase activity"/>
    <property type="evidence" value="ECO:0007669"/>
    <property type="project" value="TreeGrafter"/>
</dbReference>
<dbReference type="SUPFAM" id="SSF56645">
    <property type="entry name" value="Acyl-CoA dehydrogenase NM domain-like"/>
    <property type="match status" value="1"/>
</dbReference>
<keyword evidence="5" id="KW-0560">Oxidoreductase</keyword>
<evidence type="ECO:0000256" key="1">
    <source>
        <dbReference type="ARBA" id="ARBA00001974"/>
    </source>
</evidence>
<dbReference type="Gene3D" id="1.10.540.10">
    <property type="entry name" value="Acyl-CoA dehydrogenase/oxidase, N-terminal domain"/>
    <property type="match status" value="1"/>
</dbReference>
<gene>
    <name evidence="9" type="ORF">UFOPK2656_03384</name>
    <name evidence="10" type="ORF">UFOPK3651_02822</name>
    <name evidence="11" type="ORF">UFOPK3931_03314</name>
    <name evidence="8" type="ORF">UFOPK4189_03233</name>
</gene>
<comment type="cofactor">
    <cofactor evidence="1">
        <name>FAD</name>
        <dbReference type="ChEBI" id="CHEBI:57692"/>
    </cofactor>
</comment>
<dbReference type="InterPro" id="IPR013786">
    <property type="entry name" value="AcylCoA_DH/ox_N"/>
</dbReference>
<dbReference type="AlphaFoldDB" id="A0A6J7QTW0"/>
<feature type="domain" description="Acyl-CoA dehydrogenase/oxidase C-terminal" evidence="6">
    <location>
        <begin position="222"/>
        <end position="361"/>
    </location>
</feature>
<keyword evidence="3" id="KW-0285">Flavoprotein</keyword>
<evidence type="ECO:0000313" key="11">
    <source>
        <dbReference type="EMBL" id="CAB5020321.1"/>
    </source>
</evidence>
<evidence type="ECO:0000313" key="10">
    <source>
        <dbReference type="EMBL" id="CAB4950656.1"/>
    </source>
</evidence>
<dbReference type="Pfam" id="PF00441">
    <property type="entry name" value="Acyl-CoA_dh_1"/>
    <property type="match status" value="1"/>
</dbReference>
<dbReference type="InterPro" id="IPR009075">
    <property type="entry name" value="AcylCo_DH/oxidase_C"/>
</dbReference>
<dbReference type="EMBL" id="CAEZYF010000037">
    <property type="protein sequence ID" value="CAB4748406.1"/>
    <property type="molecule type" value="Genomic_DNA"/>
</dbReference>
<evidence type="ECO:0000313" key="9">
    <source>
        <dbReference type="EMBL" id="CAB4748406.1"/>
    </source>
</evidence>
<reference evidence="11" key="1">
    <citation type="submission" date="2020-05" db="EMBL/GenBank/DDBJ databases">
        <authorList>
            <person name="Chiriac C."/>
            <person name="Salcher M."/>
            <person name="Ghai R."/>
            <person name="Kavagutti S V."/>
        </authorList>
    </citation>
    <scope>NUCLEOTIDE SEQUENCE</scope>
</reference>
<evidence type="ECO:0000259" key="6">
    <source>
        <dbReference type="Pfam" id="PF00441"/>
    </source>
</evidence>
<accession>A0A6J7QTW0</accession>
<dbReference type="EMBL" id="CAFBOL010000163">
    <property type="protein sequence ID" value="CAB5020321.1"/>
    <property type="molecule type" value="Genomic_DNA"/>
</dbReference>
<dbReference type="SUPFAM" id="SSF47203">
    <property type="entry name" value="Acyl-CoA dehydrogenase C-terminal domain-like"/>
    <property type="match status" value="1"/>
</dbReference>
<dbReference type="EMBL" id="CAFBMT010000022">
    <property type="protein sequence ID" value="CAB4950656.1"/>
    <property type="molecule type" value="Genomic_DNA"/>
</dbReference>
<organism evidence="11">
    <name type="scientific">freshwater metagenome</name>
    <dbReference type="NCBI Taxonomy" id="449393"/>
    <lineage>
        <taxon>unclassified sequences</taxon>
        <taxon>metagenomes</taxon>
        <taxon>ecological metagenomes</taxon>
    </lineage>
</organism>
<keyword evidence="4" id="KW-0274">FAD</keyword>
<feature type="domain" description="Acyl-CoA dehydrogenase/oxidase N-terminal" evidence="7">
    <location>
        <begin position="6"/>
        <end position="90"/>
    </location>
</feature>
<protein>
    <submittedName>
        <fullName evidence="11">Unannotated protein</fullName>
    </submittedName>
</protein>
<dbReference type="InterPro" id="IPR037069">
    <property type="entry name" value="AcylCoA_DH/ox_N_sf"/>
</dbReference>
<evidence type="ECO:0000256" key="5">
    <source>
        <dbReference type="ARBA" id="ARBA00023002"/>
    </source>
</evidence>